<dbReference type="KEGG" id="twh:TWT_521"/>
<evidence type="ECO:0000313" key="1">
    <source>
        <dbReference type="EMBL" id="AAO44618.1"/>
    </source>
</evidence>
<organism evidence="1 2">
    <name type="scientific">Tropheryma whipplei (strain Twist)</name>
    <name type="common">Whipple's bacillus</name>
    <dbReference type="NCBI Taxonomy" id="203267"/>
    <lineage>
        <taxon>Bacteria</taxon>
        <taxon>Bacillati</taxon>
        <taxon>Actinomycetota</taxon>
        <taxon>Actinomycetes</taxon>
        <taxon>Micrococcales</taxon>
        <taxon>Tropherymataceae</taxon>
        <taxon>Tropheryma</taxon>
    </lineage>
</organism>
<dbReference type="OrthoDB" id="3728083at2"/>
<name>Q83G15_TROWT</name>
<dbReference type="STRING" id="203267.TWT_521"/>
<reference evidence="1 2" key="1">
    <citation type="journal article" date="2003" name="Genome Res.">
        <title>Tropheryma whipplei twist: a human pathogenic Actinobacteria with a reduced genome.</title>
        <authorList>
            <person name="Raoult D."/>
            <person name="Ogata H."/>
            <person name="Audic S."/>
            <person name="Robert C."/>
            <person name="Suhre K."/>
            <person name="Drancourt M."/>
            <person name="Claverie J.-M."/>
        </authorList>
    </citation>
    <scope>NUCLEOTIDE SEQUENCE [LARGE SCALE GENOMIC DNA]</scope>
    <source>
        <strain evidence="1 2">Twist</strain>
    </source>
</reference>
<evidence type="ECO:0000313" key="2">
    <source>
        <dbReference type="Proteomes" id="UP000002200"/>
    </source>
</evidence>
<dbReference type="InterPro" id="IPR012347">
    <property type="entry name" value="Ferritin-like"/>
</dbReference>
<gene>
    <name evidence="1" type="ordered locus">TWT_521</name>
</gene>
<sequence length="203" mass="22787">MGISEAHTPHKDIHLDVGLISAQIILLRNIFSTALGNIRACDSYAASLIKRSESVQKCSKAPKEVFRAELVGAALSVQQLMSGRGEYVDLMSYFLISELMRDFHLLALSHLEVSEKYRIEELTCVDLKDKKKLSREIFRLLSRIARNDSTLSSMMSLWGRRILGDVLLFIKLCIGQDHNNSRSLLSTLAGKHSERMRAIGLIA</sequence>
<protein>
    <submittedName>
        <fullName evidence="1">Uncharacterized protein</fullName>
    </submittedName>
</protein>
<keyword evidence="2" id="KW-1185">Reference proteome</keyword>
<dbReference type="Gene3D" id="1.20.1260.10">
    <property type="match status" value="1"/>
</dbReference>
<dbReference type="AlphaFoldDB" id="Q83G15"/>
<dbReference type="EMBL" id="AE014184">
    <property type="protein sequence ID" value="AAO44618.1"/>
    <property type="molecule type" value="Genomic_DNA"/>
</dbReference>
<dbReference type="HOGENOM" id="CLU_1348438_0_0_11"/>
<proteinExistence type="predicted"/>
<dbReference type="Proteomes" id="UP000002200">
    <property type="component" value="Chromosome"/>
</dbReference>
<accession>Q83G15</accession>